<name>A0ABY7NGK9_9MICO</name>
<reference evidence="1 2" key="1">
    <citation type="submission" date="2021-05" db="EMBL/GenBank/DDBJ databases">
        <authorList>
            <person name="Kumar R."/>
            <person name="Kumar A."/>
            <person name="Mukhia S."/>
        </authorList>
    </citation>
    <scope>NUCLEOTIDE SEQUENCE [LARGE SCALE GENOMIC DNA]</scope>
    <source>
        <strain evidence="1 2">ERMR7:08</strain>
    </source>
</reference>
<dbReference type="RefSeq" id="WP_281535334.1">
    <property type="nucleotide sequence ID" value="NZ_CP075584.1"/>
</dbReference>
<dbReference type="EMBL" id="CP075584">
    <property type="protein sequence ID" value="WBM80663.1"/>
    <property type="molecule type" value="Genomic_DNA"/>
</dbReference>
<sequence>MILYARHIVTGRAMASPAEGIPYAPCAGVRLEAGAPALIDFVDVDRAVHFTGGVVLAVEQLPGPPFGPMP</sequence>
<proteinExistence type="predicted"/>
<evidence type="ECO:0000313" key="1">
    <source>
        <dbReference type="EMBL" id="WBM80663.1"/>
    </source>
</evidence>
<evidence type="ECO:0000313" key="2">
    <source>
        <dbReference type="Proteomes" id="UP001212421"/>
    </source>
</evidence>
<protein>
    <submittedName>
        <fullName evidence="1">Uncharacterized protein</fullName>
    </submittedName>
</protein>
<organism evidence="1 2">
    <name type="scientific">Cryobacterium breve</name>
    <dbReference type="NCBI Taxonomy" id="1259258"/>
    <lineage>
        <taxon>Bacteria</taxon>
        <taxon>Bacillati</taxon>
        <taxon>Actinomycetota</taxon>
        <taxon>Actinomycetes</taxon>
        <taxon>Micrococcales</taxon>
        <taxon>Microbacteriaceae</taxon>
        <taxon>Cryobacterium</taxon>
    </lineage>
</organism>
<dbReference type="Proteomes" id="UP001212421">
    <property type="component" value="Chromosome"/>
</dbReference>
<gene>
    <name evidence="1" type="ORF">KIV56_04500</name>
</gene>
<accession>A0ABY7NGK9</accession>
<keyword evidence="2" id="KW-1185">Reference proteome</keyword>